<sequence length="153" mass="17176">MTTLRQSLYGLALLAALAGLLYMQHQRVQIAQGATKLANERAQTAEQQSTARQQTITALNSALASERSAQQQLQQEHAGIRQQLRTSQQQIEALTRENEELRKWASTELPDTARRLRTRPAITGAADYRAWLSRRNALHPVTNRAPDQRPPAD</sequence>
<feature type="coiled-coil region" evidence="1">
    <location>
        <begin position="56"/>
        <end position="104"/>
    </location>
</feature>
<reference evidence="2 3" key="1">
    <citation type="submission" date="2018-01" db="EMBL/GenBank/DDBJ databases">
        <title>Draft genome of the type strain Pseudomonas oceani DSM 100277 isolated from the deep water in Okinawa trough, northwestern Pacific Ocean.</title>
        <authorList>
            <person name="Gomila M."/>
            <person name="Mulet M."/>
            <person name="Garcia-Valdes E."/>
            <person name="Lalucat J."/>
        </authorList>
    </citation>
    <scope>NUCLEOTIDE SEQUENCE [LARGE SCALE GENOMIC DNA]</scope>
    <source>
        <strain evidence="2 3">DSM 100277</strain>
    </source>
</reference>
<accession>A0A2P4EU88</accession>
<evidence type="ECO:0000313" key="3">
    <source>
        <dbReference type="Proteomes" id="UP000243451"/>
    </source>
</evidence>
<dbReference type="RefSeq" id="WP_104738646.1">
    <property type="nucleotide sequence ID" value="NZ_BMHR01000010.1"/>
</dbReference>
<gene>
    <name evidence="2" type="ORF">C1949_11700</name>
</gene>
<dbReference type="NCBIfam" id="TIGR03495">
    <property type="entry name" value="phage_LysB"/>
    <property type="match status" value="1"/>
</dbReference>
<dbReference type="OrthoDB" id="8658549at2"/>
<evidence type="ECO:0000313" key="2">
    <source>
        <dbReference type="EMBL" id="POB03023.1"/>
    </source>
</evidence>
<dbReference type="EMBL" id="PPSK01000010">
    <property type="protein sequence ID" value="POB03023.1"/>
    <property type="molecule type" value="Genomic_DNA"/>
</dbReference>
<dbReference type="InterPro" id="IPR020000">
    <property type="entry name" value="Phage_P2_LysB"/>
</dbReference>
<dbReference type="AlphaFoldDB" id="A0A2P4EU88"/>
<keyword evidence="1" id="KW-0175">Coiled coil</keyword>
<organism evidence="2 3">
    <name type="scientific">Halopseudomonas oceani</name>
    <dbReference type="NCBI Taxonomy" id="1708783"/>
    <lineage>
        <taxon>Bacteria</taxon>
        <taxon>Pseudomonadati</taxon>
        <taxon>Pseudomonadota</taxon>
        <taxon>Gammaproteobacteria</taxon>
        <taxon>Pseudomonadales</taxon>
        <taxon>Pseudomonadaceae</taxon>
        <taxon>Halopseudomonas</taxon>
    </lineage>
</organism>
<protein>
    <submittedName>
        <fullName evidence="2">Peptidase</fullName>
    </submittedName>
</protein>
<proteinExistence type="predicted"/>
<evidence type="ECO:0000256" key="1">
    <source>
        <dbReference type="SAM" id="Coils"/>
    </source>
</evidence>
<keyword evidence="3" id="KW-1185">Reference proteome</keyword>
<comment type="caution">
    <text evidence="2">The sequence shown here is derived from an EMBL/GenBank/DDBJ whole genome shotgun (WGS) entry which is preliminary data.</text>
</comment>
<dbReference type="Proteomes" id="UP000243451">
    <property type="component" value="Unassembled WGS sequence"/>
</dbReference>
<name>A0A2P4EU88_9GAMM</name>